<proteinExistence type="predicted"/>
<accession>A0AAD8EIK0</accession>
<protein>
    <submittedName>
        <fullName evidence="1">Uncharacterized protein</fullName>
    </submittedName>
</protein>
<sequence>NCVRMKFGHRDIESRELSVGKAIYLAVKHNSQMYIGIRFIVAGSASVQNNRCLMQMNWREDLQKFCME</sequence>
<evidence type="ECO:0000313" key="2">
    <source>
        <dbReference type="Proteomes" id="UP001233999"/>
    </source>
</evidence>
<reference evidence="1" key="2">
    <citation type="submission" date="2023-05" db="EMBL/GenBank/DDBJ databases">
        <authorList>
            <person name="Fouks B."/>
        </authorList>
    </citation>
    <scope>NUCLEOTIDE SEQUENCE</scope>
    <source>
        <strain evidence="1">Stay&amp;Tobe</strain>
        <tissue evidence="1">Testes</tissue>
    </source>
</reference>
<gene>
    <name evidence="1" type="ORF">L9F63_016106</name>
</gene>
<feature type="non-terminal residue" evidence="1">
    <location>
        <position position="1"/>
    </location>
</feature>
<organism evidence="1 2">
    <name type="scientific">Diploptera punctata</name>
    <name type="common">Pacific beetle cockroach</name>
    <dbReference type="NCBI Taxonomy" id="6984"/>
    <lineage>
        <taxon>Eukaryota</taxon>
        <taxon>Metazoa</taxon>
        <taxon>Ecdysozoa</taxon>
        <taxon>Arthropoda</taxon>
        <taxon>Hexapoda</taxon>
        <taxon>Insecta</taxon>
        <taxon>Pterygota</taxon>
        <taxon>Neoptera</taxon>
        <taxon>Polyneoptera</taxon>
        <taxon>Dictyoptera</taxon>
        <taxon>Blattodea</taxon>
        <taxon>Blaberoidea</taxon>
        <taxon>Blaberidae</taxon>
        <taxon>Diplopterinae</taxon>
        <taxon>Diploptera</taxon>
    </lineage>
</organism>
<name>A0AAD8EIK0_DIPPU</name>
<dbReference type="Proteomes" id="UP001233999">
    <property type="component" value="Unassembled WGS sequence"/>
</dbReference>
<comment type="caution">
    <text evidence="1">The sequence shown here is derived from an EMBL/GenBank/DDBJ whole genome shotgun (WGS) entry which is preliminary data.</text>
</comment>
<evidence type="ECO:0000313" key="1">
    <source>
        <dbReference type="EMBL" id="KAJ9590862.1"/>
    </source>
</evidence>
<dbReference type="AlphaFoldDB" id="A0AAD8EIK0"/>
<keyword evidence="2" id="KW-1185">Reference proteome</keyword>
<dbReference type="EMBL" id="JASPKZ010004187">
    <property type="protein sequence ID" value="KAJ9590862.1"/>
    <property type="molecule type" value="Genomic_DNA"/>
</dbReference>
<feature type="non-terminal residue" evidence="1">
    <location>
        <position position="68"/>
    </location>
</feature>
<reference evidence="1" key="1">
    <citation type="journal article" date="2023" name="IScience">
        <title>Live-bearing cockroach genome reveals convergent evolutionary mechanisms linked to viviparity in insects and beyond.</title>
        <authorList>
            <person name="Fouks B."/>
            <person name="Harrison M.C."/>
            <person name="Mikhailova A.A."/>
            <person name="Marchal E."/>
            <person name="English S."/>
            <person name="Carruthers M."/>
            <person name="Jennings E.C."/>
            <person name="Chiamaka E.L."/>
            <person name="Frigard R.A."/>
            <person name="Pippel M."/>
            <person name="Attardo G.M."/>
            <person name="Benoit J.B."/>
            <person name="Bornberg-Bauer E."/>
            <person name="Tobe S.S."/>
        </authorList>
    </citation>
    <scope>NUCLEOTIDE SEQUENCE</scope>
    <source>
        <strain evidence="1">Stay&amp;Tobe</strain>
    </source>
</reference>